<comment type="caution">
    <text evidence="2">The sequence shown here is derived from an EMBL/GenBank/DDBJ whole genome shotgun (WGS) entry which is preliminary data.</text>
</comment>
<reference evidence="2" key="1">
    <citation type="submission" date="2019-08" db="EMBL/GenBank/DDBJ databases">
        <title>The genome of the North American firefly Photinus pyralis.</title>
        <authorList>
            <consortium name="Photinus pyralis genome working group"/>
            <person name="Fallon T.R."/>
            <person name="Sander Lower S.E."/>
            <person name="Weng J.-K."/>
        </authorList>
    </citation>
    <scope>NUCLEOTIDE SEQUENCE</scope>
    <source>
        <strain evidence="2">TRF0915ILg1</strain>
        <tissue evidence="2">Whole body</tissue>
    </source>
</reference>
<evidence type="ECO:0000313" key="3">
    <source>
        <dbReference type="Proteomes" id="UP000801492"/>
    </source>
</evidence>
<dbReference type="AlphaFoldDB" id="A0A8K0CUJ3"/>
<dbReference type="InterPro" id="IPR002110">
    <property type="entry name" value="Ankyrin_rpt"/>
</dbReference>
<evidence type="ECO:0000313" key="2">
    <source>
        <dbReference type="EMBL" id="KAF2892759.1"/>
    </source>
</evidence>
<dbReference type="OrthoDB" id="2157354at2759"/>
<evidence type="ECO:0008006" key="4">
    <source>
        <dbReference type="Google" id="ProtNLM"/>
    </source>
</evidence>
<organism evidence="2 3">
    <name type="scientific">Ignelater luminosus</name>
    <name type="common">Cucubano</name>
    <name type="synonym">Pyrophorus luminosus</name>
    <dbReference type="NCBI Taxonomy" id="2038154"/>
    <lineage>
        <taxon>Eukaryota</taxon>
        <taxon>Metazoa</taxon>
        <taxon>Ecdysozoa</taxon>
        <taxon>Arthropoda</taxon>
        <taxon>Hexapoda</taxon>
        <taxon>Insecta</taxon>
        <taxon>Pterygota</taxon>
        <taxon>Neoptera</taxon>
        <taxon>Endopterygota</taxon>
        <taxon>Coleoptera</taxon>
        <taxon>Polyphaga</taxon>
        <taxon>Elateriformia</taxon>
        <taxon>Elateroidea</taxon>
        <taxon>Elateridae</taxon>
        <taxon>Agrypninae</taxon>
        <taxon>Pyrophorini</taxon>
        <taxon>Ignelater</taxon>
    </lineage>
</organism>
<dbReference type="SUPFAM" id="SSF48403">
    <property type="entry name" value="Ankyrin repeat"/>
    <property type="match status" value="1"/>
</dbReference>
<dbReference type="Gene3D" id="1.25.40.20">
    <property type="entry name" value="Ankyrin repeat-containing domain"/>
    <property type="match status" value="1"/>
</dbReference>
<feature type="repeat" description="ANK" evidence="1">
    <location>
        <begin position="53"/>
        <end position="86"/>
    </location>
</feature>
<gene>
    <name evidence="2" type="ORF">ILUMI_13417</name>
</gene>
<evidence type="ECO:0000256" key="1">
    <source>
        <dbReference type="PROSITE-ProRule" id="PRU00023"/>
    </source>
</evidence>
<protein>
    <recommendedName>
        <fullName evidence="4">Ankyrin repeat protein</fullName>
    </recommendedName>
</protein>
<dbReference type="Proteomes" id="UP000801492">
    <property type="component" value="Unassembled WGS sequence"/>
</dbReference>
<dbReference type="Pfam" id="PF12796">
    <property type="entry name" value="Ank_2"/>
    <property type="match status" value="1"/>
</dbReference>
<proteinExistence type="predicted"/>
<sequence length="449" mass="51976">MFLMDFRVIKSETLNIQKTPGHLLHNAILGNNFRQFRILLRVCRRGINHQNKNGDTPLLMCLKLGRPHEFIESLLSAGANIMIPNKEGTSPLSFALAHCSYTISLLLLEKSADLPFTYKTRSLSKILYEAISTGEYRLRTFIINRGLDSEKILVGIITLYNNNVIVSELNVFLDQIEADENINKDEFTYLCATLLMNSMFFNTAVIFKSVWNKTHLENFASVQPTFLYDFIINCYFGNSEFVECLRLILTCPYAGCFTSCLHEPLQTTFYKELFWKFLLREVNKHDRMLTISSSVQLVCVTIEDIRTAYNYFGFNEEVVVLLQHFQPSILNRADYFIIAGFLTALENDYELSVNGVNNLDLVTRLSYRKLINCVPEVVFTNNKKLKLLKSMLNQVPTLFEMSKHSFQKSLQKFYNIQDLDQFGEAVENLRYLPTILKKNLCQEPPIYYK</sequence>
<name>A0A8K0CUJ3_IGNLU</name>
<dbReference type="InterPro" id="IPR036770">
    <property type="entry name" value="Ankyrin_rpt-contain_sf"/>
</dbReference>
<keyword evidence="3" id="KW-1185">Reference proteome</keyword>
<keyword evidence="1" id="KW-0040">ANK repeat</keyword>
<dbReference type="EMBL" id="VTPC01008512">
    <property type="protein sequence ID" value="KAF2892759.1"/>
    <property type="molecule type" value="Genomic_DNA"/>
</dbReference>
<accession>A0A8K0CUJ3</accession>
<dbReference type="PROSITE" id="PS50088">
    <property type="entry name" value="ANK_REPEAT"/>
    <property type="match status" value="1"/>
</dbReference>
<dbReference type="PROSITE" id="PS50297">
    <property type="entry name" value="ANK_REP_REGION"/>
    <property type="match status" value="1"/>
</dbReference>